<accession>A0AAV0WCY0</accession>
<name>A0AAV0WCY0_9HEMI</name>
<sequence length="111" mass="12714">MNDDVTLETTFFGDDHSDLQDVQINEIQYETVFWKDIKVGKFLLVNFIGGYRKKTLFKYVCLVQSVDDDDGDVIVQGLKQEDCIGTQFSINDGEMSTYYNCRNDTSNSARS</sequence>
<proteinExistence type="predicted"/>
<gene>
    <name evidence="1" type="ORF">MEUPH1_LOCUS9604</name>
</gene>
<keyword evidence="2" id="KW-1185">Reference proteome</keyword>
<dbReference type="Proteomes" id="UP001160148">
    <property type="component" value="Unassembled WGS sequence"/>
</dbReference>
<dbReference type="AlphaFoldDB" id="A0AAV0WCY0"/>
<evidence type="ECO:0000313" key="2">
    <source>
        <dbReference type="Proteomes" id="UP001160148"/>
    </source>
</evidence>
<comment type="caution">
    <text evidence="1">The sequence shown here is derived from an EMBL/GenBank/DDBJ whole genome shotgun (WGS) entry which is preliminary data.</text>
</comment>
<protein>
    <submittedName>
        <fullName evidence="1">Uncharacterized protein</fullName>
    </submittedName>
</protein>
<evidence type="ECO:0000313" key="1">
    <source>
        <dbReference type="EMBL" id="CAI6353486.1"/>
    </source>
</evidence>
<organism evidence="1 2">
    <name type="scientific">Macrosiphum euphorbiae</name>
    <name type="common">potato aphid</name>
    <dbReference type="NCBI Taxonomy" id="13131"/>
    <lineage>
        <taxon>Eukaryota</taxon>
        <taxon>Metazoa</taxon>
        <taxon>Ecdysozoa</taxon>
        <taxon>Arthropoda</taxon>
        <taxon>Hexapoda</taxon>
        <taxon>Insecta</taxon>
        <taxon>Pterygota</taxon>
        <taxon>Neoptera</taxon>
        <taxon>Paraneoptera</taxon>
        <taxon>Hemiptera</taxon>
        <taxon>Sternorrhyncha</taxon>
        <taxon>Aphidomorpha</taxon>
        <taxon>Aphidoidea</taxon>
        <taxon>Aphididae</taxon>
        <taxon>Macrosiphini</taxon>
        <taxon>Macrosiphum</taxon>
    </lineage>
</organism>
<dbReference type="EMBL" id="CARXXK010000002">
    <property type="protein sequence ID" value="CAI6353486.1"/>
    <property type="molecule type" value="Genomic_DNA"/>
</dbReference>
<reference evidence="1 2" key="1">
    <citation type="submission" date="2023-01" db="EMBL/GenBank/DDBJ databases">
        <authorList>
            <person name="Whitehead M."/>
        </authorList>
    </citation>
    <scope>NUCLEOTIDE SEQUENCE [LARGE SCALE GENOMIC DNA]</scope>
</reference>